<evidence type="ECO:0000256" key="1">
    <source>
        <dbReference type="SAM" id="MobiDB-lite"/>
    </source>
</evidence>
<feature type="region of interest" description="Disordered" evidence="1">
    <location>
        <begin position="1"/>
        <end position="34"/>
    </location>
</feature>
<evidence type="ECO:0000313" key="2">
    <source>
        <dbReference type="EMBL" id="RMZ72420.1"/>
    </source>
</evidence>
<gene>
    <name evidence="2" type="ORF">GMOD_00007401</name>
</gene>
<name>A0A3M7MDD9_9PLEO</name>
<keyword evidence="3" id="KW-1185">Reference proteome</keyword>
<accession>A0A3M7MDD9</accession>
<proteinExistence type="predicted"/>
<evidence type="ECO:0000313" key="3">
    <source>
        <dbReference type="Proteomes" id="UP000265663"/>
    </source>
</evidence>
<feature type="compositionally biased region" description="Basic and acidic residues" evidence="1">
    <location>
        <begin position="14"/>
        <end position="25"/>
    </location>
</feature>
<dbReference type="EMBL" id="KE747833">
    <property type="protein sequence ID" value="RMZ72420.1"/>
    <property type="molecule type" value="Genomic_DNA"/>
</dbReference>
<reference evidence="2 3" key="1">
    <citation type="journal article" date="2014" name="PLoS ONE">
        <title>De novo Genome Assembly of the Fungal Plant Pathogen Pyrenophora semeniperda.</title>
        <authorList>
            <person name="Soliai M.M."/>
            <person name="Meyer S.E."/>
            <person name="Udall J.A."/>
            <person name="Elzinga D.E."/>
            <person name="Hermansen R.A."/>
            <person name="Bodily P.M."/>
            <person name="Hart A.A."/>
            <person name="Coleman C.E."/>
        </authorList>
    </citation>
    <scope>NUCLEOTIDE SEQUENCE [LARGE SCALE GENOMIC DNA]</scope>
    <source>
        <strain evidence="2 3">CCB06</strain>
        <tissue evidence="2">Mycelium</tissue>
    </source>
</reference>
<protein>
    <submittedName>
        <fullName evidence="2">Uncharacterized protein</fullName>
    </submittedName>
</protein>
<sequence length="167" mass="18249">MARKKAKVPSGKRAAVEKPDAKNDQVDQDDTGGTVVNWAIPKTKAKKKNEQIPDAHLTDAYAEALYGLSPDELKTVQTPLPDAQLRAPIYQKASAKDLAPNDVNQSTSALRSFFNSIKQRSTSSTKSPYHLNILTQTFGQGEDTALVLSRAEDAEIKVLDEDGRLEV</sequence>
<dbReference type="AlphaFoldDB" id="A0A3M7MDD9"/>
<organism evidence="2 3">
    <name type="scientific">Pyrenophora seminiperda CCB06</name>
    <dbReference type="NCBI Taxonomy" id="1302712"/>
    <lineage>
        <taxon>Eukaryota</taxon>
        <taxon>Fungi</taxon>
        <taxon>Dikarya</taxon>
        <taxon>Ascomycota</taxon>
        <taxon>Pezizomycotina</taxon>
        <taxon>Dothideomycetes</taxon>
        <taxon>Pleosporomycetidae</taxon>
        <taxon>Pleosporales</taxon>
        <taxon>Pleosporineae</taxon>
        <taxon>Pleosporaceae</taxon>
        <taxon>Pyrenophora</taxon>
    </lineage>
</organism>
<dbReference type="Proteomes" id="UP000265663">
    <property type="component" value="Unassembled WGS sequence"/>
</dbReference>